<dbReference type="RefSeq" id="WP_195895331.1">
    <property type="nucleotide sequence ID" value="NZ_JADOGI010000026.1"/>
</dbReference>
<accession>A0A931A805</accession>
<keyword evidence="3" id="KW-1185">Reference proteome</keyword>
<dbReference type="EMBL" id="JADOGI010000026">
    <property type="protein sequence ID" value="MBF8186354.1"/>
    <property type="molecule type" value="Genomic_DNA"/>
</dbReference>
<protein>
    <submittedName>
        <fullName evidence="2">Uncharacterized protein</fullName>
    </submittedName>
</protein>
<feature type="compositionally biased region" description="Polar residues" evidence="1">
    <location>
        <begin position="71"/>
        <end position="89"/>
    </location>
</feature>
<evidence type="ECO:0000313" key="2">
    <source>
        <dbReference type="EMBL" id="MBF8186354.1"/>
    </source>
</evidence>
<feature type="region of interest" description="Disordered" evidence="1">
    <location>
        <begin position="68"/>
        <end position="93"/>
    </location>
</feature>
<name>A0A931A805_9ACTN</name>
<dbReference type="AlphaFoldDB" id="A0A931A805"/>
<reference evidence="2" key="1">
    <citation type="submission" date="2020-11" db="EMBL/GenBank/DDBJ databases">
        <title>Whole-genome analyses of Nonomuraea sp. K274.</title>
        <authorList>
            <person name="Veyisoglu A."/>
        </authorList>
    </citation>
    <scope>NUCLEOTIDE SEQUENCE</scope>
    <source>
        <strain evidence="2">K274</strain>
    </source>
</reference>
<sequence length="406" mass="43813">MARDEARVFTSIWRDEQFRAYSANAQRLFLFLLSQPDLSYCGTLALRERKWAGTASDLTPADVRAGLAELTNPSPNPSENGSANPSANPSGGALVVVDEDTEELLIRSLVRLDGVWKIPNLMRSARNAAALIESPHLPPVLLAELLRIRDLGEFQDKTQEKPHVAAELALFVEQLGGPAADPQLRAVAEGRWTGSRKGNAKGSPKGPANPSAKGSRGRGKVVSSSTPRTTTGSKNTSATPDAEDEQPQQAAPEQTEIVPALPPDVRRLDVERICARLADRIAAHGVKRPVITQRWRDAARLMLDRDAIPEGHINAAIDWAHDSDFWRANVLSLPKLRKHYEQMHLQAKRDAAKSSPAKPTGKAAAQEAAYEAAMHAALAAEAAATGTGDYASTTTAHRIVITGELE</sequence>
<dbReference type="Proteomes" id="UP000605361">
    <property type="component" value="Unassembled WGS sequence"/>
</dbReference>
<comment type="caution">
    <text evidence="2">The sequence shown here is derived from an EMBL/GenBank/DDBJ whole genome shotgun (WGS) entry which is preliminary data.</text>
</comment>
<feature type="region of interest" description="Disordered" evidence="1">
    <location>
        <begin position="192"/>
        <end position="263"/>
    </location>
</feature>
<feature type="compositionally biased region" description="Polar residues" evidence="1">
    <location>
        <begin position="226"/>
        <end position="239"/>
    </location>
</feature>
<evidence type="ECO:0000256" key="1">
    <source>
        <dbReference type="SAM" id="MobiDB-lite"/>
    </source>
</evidence>
<gene>
    <name evidence="2" type="ORF">ITP53_11450</name>
</gene>
<evidence type="ECO:0000313" key="3">
    <source>
        <dbReference type="Proteomes" id="UP000605361"/>
    </source>
</evidence>
<organism evidence="2 3">
    <name type="scientific">Nonomuraea cypriaca</name>
    <dbReference type="NCBI Taxonomy" id="1187855"/>
    <lineage>
        <taxon>Bacteria</taxon>
        <taxon>Bacillati</taxon>
        <taxon>Actinomycetota</taxon>
        <taxon>Actinomycetes</taxon>
        <taxon>Streptosporangiales</taxon>
        <taxon>Streptosporangiaceae</taxon>
        <taxon>Nonomuraea</taxon>
    </lineage>
</organism>
<proteinExistence type="predicted"/>